<dbReference type="Proteomes" id="UP000735302">
    <property type="component" value="Unassembled WGS sequence"/>
</dbReference>
<name>A0AAV3XVZ9_9GAST</name>
<gene>
    <name evidence="1" type="ORF">PoB_000129500</name>
</gene>
<dbReference type="AlphaFoldDB" id="A0AAV3XVZ9"/>
<accession>A0AAV3XVZ9</accession>
<organism evidence="1 2">
    <name type="scientific">Plakobranchus ocellatus</name>
    <dbReference type="NCBI Taxonomy" id="259542"/>
    <lineage>
        <taxon>Eukaryota</taxon>
        <taxon>Metazoa</taxon>
        <taxon>Spiralia</taxon>
        <taxon>Lophotrochozoa</taxon>
        <taxon>Mollusca</taxon>
        <taxon>Gastropoda</taxon>
        <taxon>Heterobranchia</taxon>
        <taxon>Euthyneura</taxon>
        <taxon>Panpulmonata</taxon>
        <taxon>Sacoglossa</taxon>
        <taxon>Placobranchoidea</taxon>
        <taxon>Plakobranchidae</taxon>
        <taxon>Plakobranchus</taxon>
    </lineage>
</organism>
<evidence type="ECO:0000313" key="2">
    <source>
        <dbReference type="Proteomes" id="UP000735302"/>
    </source>
</evidence>
<dbReference type="EMBL" id="BLXT01000167">
    <property type="protein sequence ID" value="GFN74789.1"/>
    <property type="molecule type" value="Genomic_DNA"/>
</dbReference>
<proteinExistence type="predicted"/>
<keyword evidence="2" id="KW-1185">Reference proteome</keyword>
<protein>
    <submittedName>
        <fullName evidence="1">Uncharacterized protein</fullName>
    </submittedName>
</protein>
<reference evidence="1 2" key="1">
    <citation type="journal article" date="2021" name="Elife">
        <title>Chloroplast acquisition without the gene transfer in kleptoplastic sea slugs, Plakobranchus ocellatus.</title>
        <authorList>
            <person name="Maeda T."/>
            <person name="Takahashi S."/>
            <person name="Yoshida T."/>
            <person name="Shimamura S."/>
            <person name="Takaki Y."/>
            <person name="Nagai Y."/>
            <person name="Toyoda A."/>
            <person name="Suzuki Y."/>
            <person name="Arimoto A."/>
            <person name="Ishii H."/>
            <person name="Satoh N."/>
            <person name="Nishiyama T."/>
            <person name="Hasebe M."/>
            <person name="Maruyama T."/>
            <person name="Minagawa J."/>
            <person name="Obokata J."/>
            <person name="Shigenobu S."/>
        </authorList>
    </citation>
    <scope>NUCLEOTIDE SEQUENCE [LARGE SCALE GENOMIC DNA]</scope>
</reference>
<evidence type="ECO:0000313" key="1">
    <source>
        <dbReference type="EMBL" id="GFN74789.1"/>
    </source>
</evidence>
<sequence length="87" mass="9845">MDPRGFASPLETSLYIRPKSRNEETFESTVPGNHCQPRQRVWIGILGRLFNWRTGNGDYGIYILWPHGTIARVSGKESVGEAVLLED</sequence>
<comment type="caution">
    <text evidence="1">The sequence shown here is derived from an EMBL/GenBank/DDBJ whole genome shotgun (WGS) entry which is preliminary data.</text>
</comment>